<dbReference type="Proteomes" id="UP000198611">
    <property type="component" value="Unassembled WGS sequence"/>
</dbReference>
<evidence type="ECO:0000256" key="5">
    <source>
        <dbReference type="ARBA" id="ARBA00023244"/>
    </source>
</evidence>
<dbReference type="InterPro" id="IPR036108">
    <property type="entry name" value="4pyrrol_syn_uPrphyn_synt_sf"/>
</dbReference>
<dbReference type="PANTHER" id="PTHR38042">
    <property type="entry name" value="UROPORPHYRINOGEN-III SYNTHASE, CHLOROPLASTIC"/>
    <property type="match status" value="1"/>
</dbReference>
<feature type="domain" description="Tetrapyrrole biosynthesis uroporphyrinogen III synthase" evidence="10">
    <location>
        <begin position="21"/>
        <end position="248"/>
    </location>
</feature>
<evidence type="ECO:0000256" key="6">
    <source>
        <dbReference type="ARBA" id="ARBA00037589"/>
    </source>
</evidence>
<evidence type="ECO:0000256" key="9">
    <source>
        <dbReference type="RuleBase" id="RU366031"/>
    </source>
</evidence>
<name>A0A1I1VGQ2_9GAMM</name>
<protein>
    <recommendedName>
        <fullName evidence="7 9">Uroporphyrinogen-III synthase</fullName>
        <ecNumber evidence="3 9">4.2.1.75</ecNumber>
    </recommendedName>
</protein>
<dbReference type="EMBL" id="FOMJ01000009">
    <property type="protein sequence ID" value="SFD81158.1"/>
    <property type="molecule type" value="Genomic_DNA"/>
</dbReference>
<keyword evidence="4 9" id="KW-0456">Lyase</keyword>
<evidence type="ECO:0000259" key="10">
    <source>
        <dbReference type="Pfam" id="PF02602"/>
    </source>
</evidence>
<comment type="catalytic activity">
    <reaction evidence="8 9">
        <text>hydroxymethylbilane = uroporphyrinogen III + H2O</text>
        <dbReference type="Rhea" id="RHEA:18965"/>
        <dbReference type="ChEBI" id="CHEBI:15377"/>
        <dbReference type="ChEBI" id="CHEBI:57308"/>
        <dbReference type="ChEBI" id="CHEBI:57845"/>
        <dbReference type="EC" id="4.2.1.75"/>
    </reaction>
</comment>
<comment type="function">
    <text evidence="6 9">Catalyzes cyclization of the linear tetrapyrrole, hydroxymethylbilane, to the macrocyclic uroporphyrinogen III.</text>
</comment>
<dbReference type="UniPathway" id="UPA00251">
    <property type="reaction ID" value="UER00320"/>
</dbReference>
<dbReference type="GO" id="GO:0006782">
    <property type="term" value="P:protoporphyrinogen IX biosynthetic process"/>
    <property type="evidence" value="ECO:0007669"/>
    <property type="project" value="UniProtKB-UniRule"/>
</dbReference>
<evidence type="ECO:0000256" key="7">
    <source>
        <dbReference type="ARBA" id="ARBA00040167"/>
    </source>
</evidence>
<accession>A0A1I1VGQ2</accession>
<evidence type="ECO:0000313" key="11">
    <source>
        <dbReference type="EMBL" id="SFD81158.1"/>
    </source>
</evidence>
<dbReference type="Pfam" id="PF02602">
    <property type="entry name" value="HEM4"/>
    <property type="match status" value="1"/>
</dbReference>
<dbReference type="CDD" id="cd06578">
    <property type="entry name" value="HemD"/>
    <property type="match status" value="1"/>
</dbReference>
<comment type="pathway">
    <text evidence="1 9">Porphyrin-containing compound metabolism; protoporphyrin-IX biosynthesis; coproporphyrinogen-III from 5-aminolevulinate: step 3/4.</text>
</comment>
<dbReference type="RefSeq" id="WP_093428968.1">
    <property type="nucleotide sequence ID" value="NZ_FOMJ01000009.1"/>
</dbReference>
<evidence type="ECO:0000256" key="2">
    <source>
        <dbReference type="ARBA" id="ARBA00008133"/>
    </source>
</evidence>
<evidence type="ECO:0000256" key="3">
    <source>
        <dbReference type="ARBA" id="ARBA00013109"/>
    </source>
</evidence>
<reference evidence="11 12" key="1">
    <citation type="submission" date="2016-10" db="EMBL/GenBank/DDBJ databases">
        <authorList>
            <person name="de Groot N.N."/>
        </authorList>
    </citation>
    <scope>NUCLEOTIDE SEQUENCE [LARGE SCALE GENOMIC DNA]</scope>
    <source>
        <strain evidence="11 12">HL3</strain>
    </source>
</reference>
<dbReference type="PANTHER" id="PTHR38042:SF1">
    <property type="entry name" value="UROPORPHYRINOGEN-III SYNTHASE, CHLOROPLASTIC"/>
    <property type="match status" value="1"/>
</dbReference>
<dbReference type="Gene3D" id="3.40.50.10090">
    <property type="match status" value="2"/>
</dbReference>
<comment type="similarity">
    <text evidence="2 9">Belongs to the uroporphyrinogen-III synthase family.</text>
</comment>
<dbReference type="AlphaFoldDB" id="A0A1I1VGQ2"/>
<dbReference type="OrthoDB" id="9787650at2"/>
<organism evidence="11 12">
    <name type="scientific">Thiohalospira halophila DSM 15071</name>
    <dbReference type="NCBI Taxonomy" id="1123397"/>
    <lineage>
        <taxon>Bacteria</taxon>
        <taxon>Pseudomonadati</taxon>
        <taxon>Pseudomonadota</taxon>
        <taxon>Gammaproteobacteria</taxon>
        <taxon>Thiohalospirales</taxon>
        <taxon>Thiohalospiraceae</taxon>
        <taxon>Thiohalospira</taxon>
    </lineage>
</organism>
<dbReference type="STRING" id="1123397.SAMN05660831_02354"/>
<dbReference type="GO" id="GO:0006780">
    <property type="term" value="P:uroporphyrinogen III biosynthetic process"/>
    <property type="evidence" value="ECO:0007669"/>
    <property type="project" value="UniProtKB-UniRule"/>
</dbReference>
<keyword evidence="5 9" id="KW-0627">Porphyrin biosynthesis</keyword>
<evidence type="ECO:0000313" key="12">
    <source>
        <dbReference type="Proteomes" id="UP000198611"/>
    </source>
</evidence>
<dbReference type="InterPro" id="IPR039793">
    <property type="entry name" value="UROS/Hem4"/>
</dbReference>
<dbReference type="EC" id="4.2.1.75" evidence="3 9"/>
<keyword evidence="12" id="KW-1185">Reference proteome</keyword>
<evidence type="ECO:0000256" key="8">
    <source>
        <dbReference type="ARBA" id="ARBA00048617"/>
    </source>
</evidence>
<dbReference type="InterPro" id="IPR003754">
    <property type="entry name" value="4pyrrol_synth_uPrphyn_synth"/>
</dbReference>
<dbReference type="GO" id="GO:0004852">
    <property type="term" value="F:uroporphyrinogen-III synthase activity"/>
    <property type="evidence" value="ECO:0007669"/>
    <property type="project" value="UniProtKB-UniRule"/>
</dbReference>
<evidence type="ECO:0000256" key="4">
    <source>
        <dbReference type="ARBA" id="ARBA00023239"/>
    </source>
</evidence>
<dbReference type="SUPFAM" id="SSF69618">
    <property type="entry name" value="HemD-like"/>
    <property type="match status" value="1"/>
</dbReference>
<evidence type="ECO:0000256" key="1">
    <source>
        <dbReference type="ARBA" id="ARBA00004772"/>
    </source>
</evidence>
<gene>
    <name evidence="11" type="ORF">SAMN05660831_02354</name>
</gene>
<sequence>MADELAGLGIMVTRPAHQAEELSQRIEEAGGHPWRFPVLEILDPEDSGPLNAIIDRLDDFDLAVFISPNAVNKAMNLIQARRELPSGLQLATVGRRSAVELRHFIGRDPDIFPRQKFDSEALLAQPGMQDVAGKRVVIFRGDGGREFLGNTLTERGAEVTYAEAYRRGRPPADLGALQRAWARGDIDVITITSGEGLRNLFDMVGKLGQYWLKKTPLVVVSENQRELARELGFKVEPVVAEAAADEAIVDALIRWRQGAGEVPT</sequence>
<proteinExistence type="inferred from homology"/>